<organism evidence="1 2">
    <name type="scientific">Candidatus Desulfosporosinus infrequens</name>
    <dbReference type="NCBI Taxonomy" id="2043169"/>
    <lineage>
        <taxon>Bacteria</taxon>
        <taxon>Bacillati</taxon>
        <taxon>Bacillota</taxon>
        <taxon>Clostridia</taxon>
        <taxon>Eubacteriales</taxon>
        <taxon>Desulfitobacteriaceae</taxon>
        <taxon>Desulfosporosinus</taxon>
    </lineage>
</organism>
<gene>
    <name evidence="1" type="ORF">SBF1_5670012</name>
</gene>
<proteinExistence type="predicted"/>
<dbReference type="EMBL" id="OMOF01000520">
    <property type="protein sequence ID" value="SPF52386.1"/>
    <property type="molecule type" value="Genomic_DNA"/>
</dbReference>
<dbReference type="Proteomes" id="UP000238916">
    <property type="component" value="Unassembled WGS sequence"/>
</dbReference>
<accession>A0A2U3LKN1</accession>
<dbReference type="OrthoDB" id="1681626at2"/>
<reference evidence="2" key="1">
    <citation type="submission" date="2018-02" db="EMBL/GenBank/DDBJ databases">
        <authorList>
            <person name="Hausmann B."/>
        </authorList>
    </citation>
    <scope>NUCLEOTIDE SEQUENCE [LARGE SCALE GENOMIC DNA]</scope>
    <source>
        <strain evidence="2">Peat soil MAG SbF1</strain>
    </source>
</reference>
<dbReference type="AlphaFoldDB" id="A0A2U3LKN1"/>
<name>A0A2U3LKN1_9FIRM</name>
<evidence type="ECO:0000313" key="1">
    <source>
        <dbReference type="EMBL" id="SPF52386.1"/>
    </source>
</evidence>
<protein>
    <submittedName>
        <fullName evidence="1">Uncharacterized protein</fullName>
    </submittedName>
</protein>
<evidence type="ECO:0000313" key="2">
    <source>
        <dbReference type="Proteomes" id="UP000238916"/>
    </source>
</evidence>
<sequence length="128" mass="14527">MNEVDALIKDKLVPMRKRVIEGLVQKHPHILGMIDMYLTGKNNKIGMRVTENGSTVGEYTFHLSGLQISDVECGVLSSELHHPLGIIKPYAIIEKNILEEVLNDEQILINELFTATRKYLPNITIKFQ</sequence>